<reference evidence="1" key="2">
    <citation type="journal article" date="2021" name="PeerJ">
        <title>Extensive microbial diversity within the chicken gut microbiome revealed by metagenomics and culture.</title>
        <authorList>
            <person name="Gilroy R."/>
            <person name="Ravi A."/>
            <person name="Getino M."/>
            <person name="Pursley I."/>
            <person name="Horton D.L."/>
            <person name="Alikhan N.F."/>
            <person name="Baker D."/>
            <person name="Gharbi K."/>
            <person name="Hall N."/>
            <person name="Watson M."/>
            <person name="Adriaenssens E.M."/>
            <person name="Foster-Nyarko E."/>
            <person name="Jarju S."/>
            <person name="Secka A."/>
            <person name="Antonio M."/>
            <person name="Oren A."/>
            <person name="Chaudhuri R.R."/>
            <person name="La Ragione R."/>
            <person name="Hildebrand F."/>
            <person name="Pallen M.J."/>
        </authorList>
    </citation>
    <scope>NUCLEOTIDE SEQUENCE</scope>
    <source>
        <strain evidence="1">CHK191-8634</strain>
    </source>
</reference>
<name>A0A9D1IVE3_9CLOT</name>
<accession>A0A9D1IVE3</accession>
<dbReference type="EMBL" id="DVMR01000056">
    <property type="protein sequence ID" value="HIU44072.1"/>
    <property type="molecule type" value="Genomic_DNA"/>
</dbReference>
<organism evidence="1 2">
    <name type="scientific">Candidatus Ventrousia excrementavium</name>
    <dbReference type="NCBI Taxonomy" id="2840961"/>
    <lineage>
        <taxon>Bacteria</taxon>
        <taxon>Bacillati</taxon>
        <taxon>Bacillota</taxon>
        <taxon>Clostridia</taxon>
        <taxon>Eubacteriales</taxon>
        <taxon>Clostridiaceae</taxon>
        <taxon>Clostridiaceae incertae sedis</taxon>
        <taxon>Candidatus Ventrousia</taxon>
    </lineage>
</organism>
<dbReference type="PANTHER" id="PTHR34351">
    <property type="entry name" value="SLR1927 PROTEIN-RELATED"/>
    <property type="match status" value="1"/>
</dbReference>
<reference evidence="1" key="1">
    <citation type="submission" date="2020-10" db="EMBL/GenBank/DDBJ databases">
        <authorList>
            <person name="Gilroy R."/>
        </authorList>
    </citation>
    <scope>NUCLEOTIDE SEQUENCE</scope>
    <source>
        <strain evidence="1">CHK191-8634</strain>
    </source>
</reference>
<dbReference type="AlphaFoldDB" id="A0A9D1IVE3"/>
<sequence>MRAGLRRAVWLAVCLAALALYLFANSAATRLVLAVTWLTPLLTAAALLLPHRQPSLHLTLPSPLRRGEKAEGTLTIVNPSRCPLPGLRCTLELSNLLTGESFRQDVPCPVGGRNHAAVRFSVTPAHCGRLHVRAHRVRLFEPFGLFCRPLSCQIVQGSDIPPQTAVLSVALADTADFLSDSQQYSAQKPGYDPSETFRIREYVPGDPIRQIHWKLSGKTDTLLVRDLGLPVVSQMLLLLETASLPDAPVTPDCMDKMLDLLASVSQVLLADGVSHTIGWQDAGIYCCHDVADTDDLSAALTRILQTPIAQGAATVAGLCAADLLQSAYAHAVVISPCPPPDAGLLCCGGRVTVLLCGEPAEGPAGVEVTPVDADTLRRGELSLIL</sequence>
<gene>
    <name evidence="1" type="ORF">IAB67_07225</name>
</gene>
<dbReference type="Proteomes" id="UP000824073">
    <property type="component" value="Unassembled WGS sequence"/>
</dbReference>
<proteinExistence type="predicted"/>
<evidence type="ECO:0000313" key="2">
    <source>
        <dbReference type="Proteomes" id="UP000824073"/>
    </source>
</evidence>
<evidence type="ECO:0000313" key="1">
    <source>
        <dbReference type="EMBL" id="HIU44072.1"/>
    </source>
</evidence>
<protein>
    <submittedName>
        <fullName evidence="1">DUF58 domain-containing protein</fullName>
    </submittedName>
</protein>
<dbReference type="PANTHER" id="PTHR34351:SF2">
    <property type="entry name" value="DUF58 DOMAIN-CONTAINING PROTEIN"/>
    <property type="match status" value="1"/>
</dbReference>
<comment type="caution">
    <text evidence="1">The sequence shown here is derived from an EMBL/GenBank/DDBJ whole genome shotgun (WGS) entry which is preliminary data.</text>
</comment>